<organism evidence="4">
    <name type="scientific">hydrocarbon metagenome</name>
    <dbReference type="NCBI Taxonomy" id="938273"/>
    <lineage>
        <taxon>unclassified sequences</taxon>
        <taxon>metagenomes</taxon>
        <taxon>ecological metagenomes</taxon>
    </lineage>
</organism>
<dbReference type="Pfam" id="PF13414">
    <property type="entry name" value="TPR_11"/>
    <property type="match status" value="1"/>
</dbReference>
<dbReference type="InterPro" id="IPR019734">
    <property type="entry name" value="TPR_rpt"/>
</dbReference>
<dbReference type="Pfam" id="PF13181">
    <property type="entry name" value="TPR_8"/>
    <property type="match status" value="1"/>
</dbReference>
<accession>A0A0W8FT48</accession>
<keyword evidence="1" id="KW-0677">Repeat</keyword>
<keyword evidence="3" id="KW-0812">Transmembrane</keyword>
<dbReference type="EMBL" id="LNQE01000874">
    <property type="protein sequence ID" value="KUG23969.1"/>
    <property type="molecule type" value="Genomic_DNA"/>
</dbReference>
<keyword evidence="2" id="KW-0802">TPR repeat</keyword>
<evidence type="ECO:0000313" key="4">
    <source>
        <dbReference type="EMBL" id="KUG23969.1"/>
    </source>
</evidence>
<dbReference type="PANTHER" id="PTHR44858:SF1">
    <property type="entry name" value="UDP-N-ACETYLGLUCOSAMINE--PEPTIDE N-ACETYLGLUCOSAMINYLTRANSFERASE SPINDLY-RELATED"/>
    <property type="match status" value="1"/>
</dbReference>
<dbReference type="SUPFAM" id="SSF48439">
    <property type="entry name" value="Protein prenylyltransferase"/>
    <property type="match status" value="1"/>
</dbReference>
<evidence type="ECO:0000256" key="1">
    <source>
        <dbReference type="ARBA" id="ARBA00022737"/>
    </source>
</evidence>
<dbReference type="AlphaFoldDB" id="A0A0W8FT48"/>
<dbReference type="InterPro" id="IPR011990">
    <property type="entry name" value="TPR-like_helical_dom_sf"/>
</dbReference>
<dbReference type="PROSITE" id="PS50005">
    <property type="entry name" value="TPR"/>
    <property type="match status" value="5"/>
</dbReference>
<keyword evidence="3" id="KW-0472">Membrane</keyword>
<reference evidence="4" key="1">
    <citation type="journal article" date="2015" name="Proc. Natl. Acad. Sci. U.S.A.">
        <title>Networks of energetic and metabolic interactions define dynamics in microbial communities.</title>
        <authorList>
            <person name="Embree M."/>
            <person name="Liu J.K."/>
            <person name="Al-Bassam M.M."/>
            <person name="Zengler K."/>
        </authorList>
    </citation>
    <scope>NUCLEOTIDE SEQUENCE</scope>
</reference>
<feature type="transmembrane region" description="Helical" evidence="3">
    <location>
        <begin position="38"/>
        <end position="57"/>
    </location>
</feature>
<evidence type="ECO:0000256" key="2">
    <source>
        <dbReference type="ARBA" id="ARBA00022803"/>
    </source>
</evidence>
<evidence type="ECO:0000256" key="3">
    <source>
        <dbReference type="SAM" id="Phobius"/>
    </source>
</evidence>
<feature type="transmembrane region" description="Helical" evidence="3">
    <location>
        <begin position="7"/>
        <end position="26"/>
    </location>
</feature>
<dbReference type="InterPro" id="IPR050498">
    <property type="entry name" value="Ycf3"/>
</dbReference>
<dbReference type="PROSITE" id="PS50293">
    <property type="entry name" value="TPR_REGION"/>
    <property type="match status" value="4"/>
</dbReference>
<dbReference type="Pfam" id="PF00515">
    <property type="entry name" value="TPR_1"/>
    <property type="match status" value="2"/>
</dbReference>
<gene>
    <name evidence="4" type="ORF">ASZ90_006232</name>
</gene>
<dbReference type="PANTHER" id="PTHR44858">
    <property type="entry name" value="TETRATRICOPEPTIDE REPEAT PROTEIN 6"/>
    <property type="match status" value="1"/>
</dbReference>
<keyword evidence="3" id="KW-1133">Transmembrane helix</keyword>
<dbReference type="SMART" id="SM00028">
    <property type="entry name" value="TPR"/>
    <property type="match status" value="5"/>
</dbReference>
<feature type="transmembrane region" description="Helical" evidence="3">
    <location>
        <begin position="66"/>
        <end position="84"/>
    </location>
</feature>
<proteinExistence type="predicted"/>
<sequence length="294" mass="33809">MAKKSPYLLTGWLWYVIILLPVIGIVQINSQAMADRYTYLPLIGIGIMLAWGMPLLFPGEDIRKKFLLPAGIASIAILAGLSWHQCGYWKNDAKLFNHTLLSTKNNFLVHNNFGAALFKEGKIEEAINHYHEAIRIKSDVAETYYNRGNAFTKLGQYQRAIMDFNKAIRQNPDYVEAYYNRGTVYGKLNQYQLAIKDYNQVVRLKPDYAEAYYNRGNSYAYLRQYSLAVADYSNAVSLNPNDADAYYNRGTIYVALGQYRQAIDDFNKVILLKPDYVEAYRSLQLALARQQQKR</sequence>
<protein>
    <submittedName>
        <fullName evidence="4">Uncharacterized protein</fullName>
    </submittedName>
</protein>
<dbReference type="Gene3D" id="1.25.40.10">
    <property type="entry name" value="Tetratricopeptide repeat domain"/>
    <property type="match status" value="3"/>
</dbReference>
<name>A0A0W8FT48_9ZZZZ</name>
<comment type="caution">
    <text evidence="4">The sequence shown here is derived from an EMBL/GenBank/DDBJ whole genome shotgun (WGS) entry which is preliminary data.</text>
</comment>